<gene>
    <name evidence="1" type="ORF">METZ01_LOCUS107426</name>
</gene>
<dbReference type="AlphaFoldDB" id="A0A381WQB4"/>
<reference evidence="1" key="1">
    <citation type="submission" date="2018-05" db="EMBL/GenBank/DDBJ databases">
        <authorList>
            <person name="Lanie J.A."/>
            <person name="Ng W.-L."/>
            <person name="Kazmierczak K.M."/>
            <person name="Andrzejewski T.M."/>
            <person name="Davidsen T.M."/>
            <person name="Wayne K.J."/>
            <person name="Tettelin H."/>
            <person name="Glass J.I."/>
            <person name="Rusch D."/>
            <person name="Podicherti R."/>
            <person name="Tsui H.-C.T."/>
            <person name="Winkler M.E."/>
        </authorList>
    </citation>
    <scope>NUCLEOTIDE SEQUENCE</scope>
</reference>
<sequence length="42" mass="5032">MLKDEEKVLKLENEINNSKRKMDNIPKSTEKIILQAEKYLKK</sequence>
<proteinExistence type="predicted"/>
<organism evidence="1">
    <name type="scientific">marine metagenome</name>
    <dbReference type="NCBI Taxonomy" id="408172"/>
    <lineage>
        <taxon>unclassified sequences</taxon>
        <taxon>metagenomes</taxon>
        <taxon>ecological metagenomes</taxon>
    </lineage>
</organism>
<name>A0A381WQB4_9ZZZZ</name>
<dbReference type="EMBL" id="UINC01012504">
    <property type="protein sequence ID" value="SVA54572.1"/>
    <property type="molecule type" value="Genomic_DNA"/>
</dbReference>
<evidence type="ECO:0000313" key="1">
    <source>
        <dbReference type="EMBL" id="SVA54572.1"/>
    </source>
</evidence>
<accession>A0A381WQB4</accession>
<protein>
    <submittedName>
        <fullName evidence="1">Uncharacterized protein</fullName>
    </submittedName>
</protein>